<sequence length="283" mass="32509">MRFIFTNDDIGGTDNPQHIRWFEEVCAWLEGMGIPGTFFWVPFAGGKPGYEKKDLMKAVERAKTRGHDFQLHGLRHDTCLEFGLPSKNSTILNTKVLNEYESNRKKWEKEHTVERLGEKINTGVKIYKQAFGRKPLVFRSPCFGMCGEAYKALAGAGIKYSSSRGINPLATAYTATKNPEHRRWDPDFRLPAEFEGVLEMGCMEDLVIFGLPENEYADRIDLFKSEMKNYIRELGDRGTGIFGSHYWAMMSAWDRVRPLYEELFSWLRSIGVSGWTTFSKSLK</sequence>
<dbReference type="CDD" id="cd10585">
    <property type="entry name" value="CE4_SF"/>
    <property type="match status" value="1"/>
</dbReference>
<name>A0A2M7S801_9BACT</name>
<dbReference type="AlphaFoldDB" id="A0A2M7S801"/>
<dbReference type="Proteomes" id="UP000229307">
    <property type="component" value="Unassembled WGS sequence"/>
</dbReference>
<comment type="caution">
    <text evidence="1">The sequence shown here is derived from an EMBL/GenBank/DDBJ whole genome shotgun (WGS) entry which is preliminary data.</text>
</comment>
<dbReference type="EMBL" id="PFMR01000262">
    <property type="protein sequence ID" value="PIZ15453.1"/>
    <property type="molecule type" value="Genomic_DNA"/>
</dbReference>
<evidence type="ECO:0000313" key="1">
    <source>
        <dbReference type="EMBL" id="PIZ15453.1"/>
    </source>
</evidence>
<dbReference type="InterPro" id="IPR018763">
    <property type="entry name" value="DUF2334"/>
</dbReference>
<organism evidence="1 2">
    <name type="scientific">Candidatus Desantisbacteria bacterium CG_4_10_14_0_8_um_filter_48_22</name>
    <dbReference type="NCBI Taxonomy" id="1974543"/>
    <lineage>
        <taxon>Bacteria</taxon>
        <taxon>Candidatus Desantisiibacteriota</taxon>
    </lineage>
</organism>
<gene>
    <name evidence="1" type="ORF">COY52_09765</name>
</gene>
<accession>A0A2M7S801</accession>
<reference evidence="2" key="1">
    <citation type="submission" date="2017-09" db="EMBL/GenBank/DDBJ databases">
        <title>Depth-based differentiation of microbial function through sediment-hosted aquifers and enrichment of novel symbionts in the deep terrestrial subsurface.</title>
        <authorList>
            <person name="Probst A.J."/>
            <person name="Ladd B."/>
            <person name="Jarett J.K."/>
            <person name="Geller-Mcgrath D.E."/>
            <person name="Sieber C.M.K."/>
            <person name="Emerson J.B."/>
            <person name="Anantharaman K."/>
            <person name="Thomas B.C."/>
            <person name="Malmstrom R."/>
            <person name="Stieglmeier M."/>
            <person name="Klingl A."/>
            <person name="Woyke T."/>
            <person name="Ryan C.M."/>
            <person name="Banfield J.F."/>
        </authorList>
    </citation>
    <scope>NUCLEOTIDE SEQUENCE [LARGE SCALE GENOMIC DNA]</scope>
</reference>
<dbReference type="GO" id="GO:0005975">
    <property type="term" value="P:carbohydrate metabolic process"/>
    <property type="evidence" value="ECO:0007669"/>
    <property type="project" value="InterPro"/>
</dbReference>
<evidence type="ECO:0000313" key="2">
    <source>
        <dbReference type="Proteomes" id="UP000229307"/>
    </source>
</evidence>
<dbReference type="InterPro" id="IPR011330">
    <property type="entry name" value="Glyco_hydro/deAcase_b/a-brl"/>
</dbReference>
<evidence type="ECO:0008006" key="3">
    <source>
        <dbReference type="Google" id="ProtNLM"/>
    </source>
</evidence>
<dbReference type="Gene3D" id="3.20.20.370">
    <property type="entry name" value="Glycoside hydrolase/deacetylase"/>
    <property type="match status" value="1"/>
</dbReference>
<protein>
    <recommendedName>
        <fullName evidence="3">NodB homology domain-containing protein</fullName>
    </recommendedName>
</protein>
<dbReference type="SUPFAM" id="SSF88713">
    <property type="entry name" value="Glycoside hydrolase/deacetylase"/>
    <property type="match status" value="1"/>
</dbReference>
<proteinExistence type="predicted"/>
<dbReference type="Pfam" id="PF10096">
    <property type="entry name" value="DUF2334"/>
    <property type="match status" value="1"/>
</dbReference>